<dbReference type="InterPro" id="IPR004245">
    <property type="entry name" value="DUF229"/>
</dbReference>
<protein>
    <submittedName>
        <fullName evidence="2">Uncharacterized protein</fullName>
    </submittedName>
</protein>
<dbReference type="Gene3D" id="3.40.720.10">
    <property type="entry name" value="Alkaline Phosphatase, subunit A"/>
    <property type="match status" value="1"/>
</dbReference>
<feature type="non-terminal residue" evidence="2">
    <location>
        <position position="751"/>
    </location>
</feature>
<dbReference type="GO" id="GO:0005615">
    <property type="term" value="C:extracellular space"/>
    <property type="evidence" value="ECO:0007669"/>
    <property type="project" value="TreeGrafter"/>
</dbReference>
<sequence length="751" mass="85747">MHFPLRAFRSIMKSQHTNRKEAPPAKPTACPGIKYIFSTFRIAAGNEKDDPMRVPPERTAPKPRLPFSIPILGVFFTALIIFSFIVFHVMKRPELKYDFETKQLEVELQQPYTQSVLYWNSTMNACKWPIIQPHEPEINKFIKYYRNPNCVAQIPPLASLLDDGKLLISSPVNNEKFPKIRCTMAGLSGGLYPRTREMLFGAEVEVKLDTPTPVSYDEFAVRCYNVVPSIIVNGTSKPKQEIVYEKNFVHFAPNAEKVVLADALPMVDADPERPSMVILVLDSTSLNQFQRHAPDSYAFMQENDFLTFNMYNKIADNSGVNLLPITAGRPIQRNPNSTDPEGEKVDLEETTFLWDLMKARGCVTLLNDDIDNAARGLFHYPAKSFQGFRKKPTDFYLRASHLFNVLRRQVPKTQNCLKDGTLGAIEYLDYTKRFSLAYGQACHFSFSFLTGLTHNEPSLLGLLDKEIRQTLESFFAHHLHQNTVMVIMGDHGNRISGIQRTTTGRVEERAPLFSMRIPEKWREKHPLEDKYLRTNANRLVSNFDLHQTLRHLALAGQPDTEPSNYGQNLFTAALSNSRMCEEAHIPPNFCLCMDLKENKSAEARNDTAVYQQLFGRLSQQVMALPCVKAIHWHPRYSTLQIFTLNQMVLHGLRNAKDYDKVKNVTAASDFEWVEIGLIAELQKRSAPISGEISVSVAARYRHRLSTDEYELAETPRLVEKSQICNAPNIEQMCEMCFYDNLFDPRKTSQVS</sequence>
<dbReference type="Pfam" id="PF02995">
    <property type="entry name" value="DUF229"/>
    <property type="match status" value="1"/>
</dbReference>
<comment type="caution">
    <text evidence="2">The sequence shown here is derived from an EMBL/GenBank/DDBJ whole genome shotgun (WGS) entry which is preliminary data.</text>
</comment>
<keyword evidence="1" id="KW-0812">Transmembrane</keyword>
<evidence type="ECO:0000256" key="1">
    <source>
        <dbReference type="SAM" id="Phobius"/>
    </source>
</evidence>
<dbReference type="FunFam" id="3.40.720.10:FF:000017">
    <property type="entry name" value="Predicted protein"/>
    <property type="match status" value="1"/>
</dbReference>
<dbReference type="InterPro" id="IPR017850">
    <property type="entry name" value="Alkaline_phosphatase_core_sf"/>
</dbReference>
<feature type="transmembrane region" description="Helical" evidence="1">
    <location>
        <begin position="67"/>
        <end position="90"/>
    </location>
</feature>
<proteinExistence type="predicted"/>
<keyword evidence="3" id="KW-1185">Reference proteome</keyword>
<dbReference type="CDD" id="cd16021">
    <property type="entry name" value="ALP_like"/>
    <property type="match status" value="1"/>
</dbReference>
<evidence type="ECO:0000313" key="3">
    <source>
        <dbReference type="Proteomes" id="UP001177023"/>
    </source>
</evidence>
<organism evidence="2 3">
    <name type="scientific">Mesorhabditis spiculigera</name>
    <dbReference type="NCBI Taxonomy" id="96644"/>
    <lineage>
        <taxon>Eukaryota</taxon>
        <taxon>Metazoa</taxon>
        <taxon>Ecdysozoa</taxon>
        <taxon>Nematoda</taxon>
        <taxon>Chromadorea</taxon>
        <taxon>Rhabditida</taxon>
        <taxon>Rhabditina</taxon>
        <taxon>Rhabditomorpha</taxon>
        <taxon>Rhabditoidea</taxon>
        <taxon>Rhabditidae</taxon>
        <taxon>Mesorhabditinae</taxon>
        <taxon>Mesorhabditis</taxon>
    </lineage>
</organism>
<dbReference type="AlphaFoldDB" id="A0AA36DIM2"/>
<dbReference type="Proteomes" id="UP001177023">
    <property type="component" value="Unassembled WGS sequence"/>
</dbReference>
<dbReference type="PANTHER" id="PTHR10974:SF6">
    <property type="entry name" value="PROTEIN CBG19234"/>
    <property type="match status" value="1"/>
</dbReference>
<dbReference type="SUPFAM" id="SSF53649">
    <property type="entry name" value="Alkaline phosphatase-like"/>
    <property type="match status" value="1"/>
</dbReference>
<dbReference type="EMBL" id="CATQJA010002710">
    <property type="protein sequence ID" value="CAJ0587457.1"/>
    <property type="molecule type" value="Genomic_DNA"/>
</dbReference>
<accession>A0AA36DIM2</accession>
<dbReference type="PANTHER" id="PTHR10974">
    <property type="entry name" value="FI08016P-RELATED"/>
    <property type="match status" value="1"/>
</dbReference>
<name>A0AA36DIM2_9BILA</name>
<keyword evidence="1" id="KW-0472">Membrane</keyword>
<gene>
    <name evidence="2" type="ORF">MSPICULIGERA_LOCUS25424</name>
</gene>
<reference evidence="2" key="1">
    <citation type="submission" date="2023-06" db="EMBL/GenBank/DDBJ databases">
        <authorList>
            <person name="Delattre M."/>
        </authorList>
    </citation>
    <scope>NUCLEOTIDE SEQUENCE</scope>
    <source>
        <strain evidence="2">AF72</strain>
    </source>
</reference>
<evidence type="ECO:0000313" key="2">
    <source>
        <dbReference type="EMBL" id="CAJ0587457.1"/>
    </source>
</evidence>
<keyword evidence="1" id="KW-1133">Transmembrane helix</keyword>